<reference evidence="1" key="1">
    <citation type="submission" date="2021-05" db="EMBL/GenBank/DDBJ databases">
        <title>Comparative genomics of three Colletotrichum scovillei strains and genetic complementation revealed genes involved fungal growth and virulence on chili pepper.</title>
        <authorList>
            <person name="Hsieh D.-K."/>
            <person name="Chuang S.-C."/>
            <person name="Chen C.-Y."/>
            <person name="Chao Y.-T."/>
            <person name="Lu M.-Y.J."/>
            <person name="Lee M.-H."/>
            <person name="Shih M.-C."/>
        </authorList>
    </citation>
    <scope>NUCLEOTIDE SEQUENCE</scope>
    <source>
        <strain evidence="1">Coll-153</strain>
    </source>
</reference>
<accession>A0A9P7U6B7</accession>
<dbReference type="EMBL" id="JAESDN010000016">
    <property type="protein sequence ID" value="KAG7041203.1"/>
    <property type="molecule type" value="Genomic_DNA"/>
</dbReference>
<gene>
    <name evidence="1" type="ORF">JMJ77_008907</name>
</gene>
<comment type="caution">
    <text evidence="1">The sequence shown here is derived from an EMBL/GenBank/DDBJ whole genome shotgun (WGS) entry which is preliminary data.</text>
</comment>
<proteinExistence type="predicted"/>
<evidence type="ECO:0000313" key="2">
    <source>
        <dbReference type="Proteomes" id="UP000699042"/>
    </source>
</evidence>
<feature type="non-terminal residue" evidence="1">
    <location>
        <position position="1"/>
    </location>
</feature>
<name>A0A9P7U6B7_9PEZI</name>
<keyword evidence="2" id="KW-1185">Reference proteome</keyword>
<evidence type="ECO:0000313" key="1">
    <source>
        <dbReference type="EMBL" id="KAG7041203.1"/>
    </source>
</evidence>
<organism evidence="1 2">
    <name type="scientific">Colletotrichum scovillei</name>
    <dbReference type="NCBI Taxonomy" id="1209932"/>
    <lineage>
        <taxon>Eukaryota</taxon>
        <taxon>Fungi</taxon>
        <taxon>Dikarya</taxon>
        <taxon>Ascomycota</taxon>
        <taxon>Pezizomycotina</taxon>
        <taxon>Sordariomycetes</taxon>
        <taxon>Hypocreomycetidae</taxon>
        <taxon>Glomerellales</taxon>
        <taxon>Glomerellaceae</taxon>
        <taxon>Colletotrichum</taxon>
        <taxon>Colletotrichum acutatum species complex</taxon>
    </lineage>
</organism>
<dbReference type="AlphaFoldDB" id="A0A9P7U6B7"/>
<sequence length="47" mass="5546">MRTQSPLDDWTTPFNATCRAVVMEVGTNRLKTWRDLARLSPHRPYKE</sequence>
<protein>
    <submittedName>
        <fullName evidence="1">Uncharacterized protein</fullName>
    </submittedName>
</protein>
<dbReference type="Proteomes" id="UP000699042">
    <property type="component" value="Unassembled WGS sequence"/>
</dbReference>